<reference evidence="2" key="1">
    <citation type="submission" date="2015-06" db="EMBL/GenBank/DDBJ databases">
        <title>Expansion of signal transduction pathways in fungi by whole-genome duplication.</title>
        <authorList>
            <consortium name="DOE Joint Genome Institute"/>
            <person name="Corrochano L.M."/>
            <person name="Kuo A."/>
            <person name="Marcet-Houben M."/>
            <person name="Polaino S."/>
            <person name="Salamov A."/>
            <person name="Villalobos J.M."/>
            <person name="Alvarez M.I."/>
            <person name="Avalos J."/>
            <person name="Benito E.P."/>
            <person name="Benoit I."/>
            <person name="Burger G."/>
            <person name="Camino L.P."/>
            <person name="Canovas D."/>
            <person name="Cerda-Olmedo E."/>
            <person name="Cheng J.-F."/>
            <person name="Dominguez A."/>
            <person name="Elias M."/>
            <person name="Eslava A.P."/>
            <person name="Glaser F."/>
            <person name="Grimwood J."/>
            <person name="Gutierrez G."/>
            <person name="Heitman J."/>
            <person name="Henrissat B."/>
            <person name="Iturriaga E.A."/>
            <person name="Lang B.F."/>
            <person name="Lavin J.L."/>
            <person name="Lee S."/>
            <person name="Li W."/>
            <person name="Lindquist E."/>
            <person name="Lopez-Garcia S."/>
            <person name="Luque E.M."/>
            <person name="Marcos A.T."/>
            <person name="Martin J."/>
            <person name="McCluskey K."/>
            <person name="Medina H.R."/>
            <person name="Miralles-Duran A."/>
            <person name="Miyazaki A."/>
            <person name="Munoz-Torres E."/>
            <person name="Oguiza J.A."/>
            <person name="Ohm R."/>
            <person name="Olmedo M."/>
            <person name="Orejas M."/>
            <person name="Ortiz-Castellanos L."/>
            <person name="Pisabarro A.G."/>
            <person name="Rodriguez-Romero J."/>
            <person name="Ruiz-Herrera J."/>
            <person name="Ruiz-Vazquez R."/>
            <person name="Sanz C."/>
            <person name="Schackwitz W."/>
            <person name="Schmutz J."/>
            <person name="Shahriari M."/>
            <person name="Shelest E."/>
            <person name="Silva-Franco F."/>
            <person name="Soanes D."/>
            <person name="Syed K."/>
            <person name="Tagua V.G."/>
            <person name="Talbot N.J."/>
            <person name="Thon M."/>
            <person name="De vries R.P."/>
            <person name="Wiebenga A."/>
            <person name="Yadav J.S."/>
            <person name="Braun E.L."/>
            <person name="Baker S."/>
            <person name="Garre V."/>
            <person name="Horwitz B."/>
            <person name="Torres-Martinez S."/>
            <person name="Idnurm A."/>
            <person name="Herrera-Estrella A."/>
            <person name="Gabaldon T."/>
            <person name="Grigoriev I.V."/>
        </authorList>
    </citation>
    <scope>NUCLEOTIDE SEQUENCE [LARGE SCALE GENOMIC DNA]</scope>
    <source>
        <strain evidence="2">NRRL 1555(-)</strain>
    </source>
</reference>
<dbReference type="GeneID" id="28997729"/>
<dbReference type="VEuPathDB" id="FungiDB:PHYBLDRAFT_172529"/>
<accession>A0A167L026</accession>
<evidence type="ECO:0000313" key="1">
    <source>
        <dbReference type="EMBL" id="OAD69278.1"/>
    </source>
</evidence>
<keyword evidence="2" id="KW-1185">Reference proteome</keyword>
<dbReference type="AlphaFoldDB" id="A0A167L026"/>
<dbReference type="EMBL" id="KV440992">
    <property type="protein sequence ID" value="OAD69278.1"/>
    <property type="molecule type" value="Genomic_DNA"/>
</dbReference>
<organism evidence="1 2">
    <name type="scientific">Phycomyces blakesleeanus (strain ATCC 8743b / DSM 1359 / FGSC 10004 / NBRC 33097 / NRRL 1555)</name>
    <dbReference type="NCBI Taxonomy" id="763407"/>
    <lineage>
        <taxon>Eukaryota</taxon>
        <taxon>Fungi</taxon>
        <taxon>Fungi incertae sedis</taxon>
        <taxon>Mucoromycota</taxon>
        <taxon>Mucoromycotina</taxon>
        <taxon>Mucoromycetes</taxon>
        <taxon>Mucorales</taxon>
        <taxon>Phycomycetaceae</taxon>
        <taxon>Phycomyces</taxon>
    </lineage>
</organism>
<sequence>MYYKKKENGSHIVTAQTSVIVAPSYTFWIDESSKIFVTDSSAEYNFFKEFIFGVSKSMLSNLMTRTKIRPRFVAVTVSLFYFVVEPSDSDSQSMQFSCKSEQTFMNLQ</sequence>
<dbReference type="RefSeq" id="XP_018287318.1">
    <property type="nucleotide sequence ID" value="XM_018436823.1"/>
</dbReference>
<name>A0A167L026_PHYB8</name>
<dbReference type="Proteomes" id="UP000077315">
    <property type="component" value="Unassembled WGS sequence"/>
</dbReference>
<proteinExistence type="predicted"/>
<gene>
    <name evidence="1" type="ORF">PHYBLDRAFT_172529</name>
</gene>
<evidence type="ECO:0000313" key="2">
    <source>
        <dbReference type="Proteomes" id="UP000077315"/>
    </source>
</evidence>
<dbReference type="InParanoid" id="A0A167L026"/>
<protein>
    <submittedName>
        <fullName evidence="1">Uncharacterized protein</fullName>
    </submittedName>
</protein>